<evidence type="ECO:0000256" key="1">
    <source>
        <dbReference type="SAM" id="Phobius"/>
    </source>
</evidence>
<evidence type="ECO:0000313" key="3">
    <source>
        <dbReference type="Proteomes" id="UP001273505"/>
    </source>
</evidence>
<gene>
    <name evidence="2" type="ORF">SCD92_03485</name>
</gene>
<dbReference type="Proteomes" id="UP001273505">
    <property type="component" value="Unassembled WGS sequence"/>
</dbReference>
<feature type="transmembrane region" description="Helical" evidence="1">
    <location>
        <begin position="6"/>
        <end position="28"/>
    </location>
</feature>
<reference evidence="2 3" key="1">
    <citation type="submission" date="2023-11" db="EMBL/GenBank/DDBJ databases">
        <title>Gilvimarinus fulvus sp. nov., isolated from the surface of Kelp.</title>
        <authorList>
            <person name="Sun Y.Y."/>
            <person name="Gong Y."/>
            <person name="Du Z.J."/>
        </authorList>
    </citation>
    <scope>NUCLEOTIDE SEQUENCE [LARGE SCALE GENOMIC DNA]</scope>
    <source>
        <strain evidence="2 3">SDUM040013</strain>
    </source>
</reference>
<organism evidence="2 3">
    <name type="scientific">Gilvimarinus gilvus</name>
    <dbReference type="NCBI Taxonomy" id="3058038"/>
    <lineage>
        <taxon>Bacteria</taxon>
        <taxon>Pseudomonadati</taxon>
        <taxon>Pseudomonadota</taxon>
        <taxon>Gammaproteobacteria</taxon>
        <taxon>Cellvibrionales</taxon>
        <taxon>Cellvibrionaceae</taxon>
        <taxon>Gilvimarinus</taxon>
    </lineage>
</organism>
<sequence>MTDSHIILWVAGAAALLAVTACAWCCLLSRRNISLHIKITEVEKELSSLKAGAIGMGQRILAMEGSVSPRSPAPQSDVAVNSRPYSEATHLLEKGISRDEVASRCGLSRAEASLLDALRKKPTS</sequence>
<keyword evidence="3" id="KW-1185">Reference proteome</keyword>
<keyword evidence="1" id="KW-1133">Transmembrane helix</keyword>
<dbReference type="RefSeq" id="WP_302721252.1">
    <property type="nucleotide sequence ID" value="NZ_JAULRU010000264.1"/>
</dbReference>
<dbReference type="EMBL" id="JAXAFO010000004">
    <property type="protein sequence ID" value="MDX6848407.1"/>
    <property type="molecule type" value="Genomic_DNA"/>
</dbReference>
<accession>A0ABU4RU62</accession>
<evidence type="ECO:0000313" key="2">
    <source>
        <dbReference type="EMBL" id="MDX6848407.1"/>
    </source>
</evidence>
<name>A0ABU4RU62_9GAMM</name>
<dbReference type="InterPro" id="IPR021244">
    <property type="entry name" value="DUF2802"/>
</dbReference>
<dbReference type="Pfam" id="PF10975">
    <property type="entry name" value="DUF2802"/>
    <property type="match status" value="1"/>
</dbReference>
<keyword evidence="1" id="KW-0472">Membrane</keyword>
<proteinExistence type="predicted"/>
<keyword evidence="1" id="KW-0812">Transmembrane</keyword>
<comment type="caution">
    <text evidence="2">The sequence shown here is derived from an EMBL/GenBank/DDBJ whole genome shotgun (WGS) entry which is preliminary data.</text>
</comment>
<protein>
    <submittedName>
        <fullName evidence="2">DUF2802 domain-containing protein</fullName>
    </submittedName>
</protein>